<dbReference type="GO" id="GO:0006012">
    <property type="term" value="P:galactose metabolic process"/>
    <property type="evidence" value="ECO:0007669"/>
    <property type="project" value="TreeGrafter"/>
</dbReference>
<dbReference type="OrthoDB" id="4427597at2"/>
<keyword evidence="4" id="KW-0418">Kinase</keyword>
<gene>
    <name evidence="4" type="ORF">UL82_03855</name>
</gene>
<dbReference type="InterPro" id="IPR019539">
    <property type="entry name" value="GalKase_N"/>
</dbReference>
<dbReference type="EMBL" id="CP011312">
    <property type="protein sequence ID" value="AKE40976.1"/>
    <property type="molecule type" value="Genomic_DNA"/>
</dbReference>
<feature type="domain" description="Galactokinase N-terminal" evidence="3">
    <location>
        <begin position="18"/>
        <end position="65"/>
    </location>
</feature>
<protein>
    <submittedName>
        <fullName evidence="4">Galactokinase</fullName>
        <ecNumber evidence="4">2.7.1.6</ecNumber>
    </submittedName>
</protein>
<evidence type="ECO:0000256" key="1">
    <source>
        <dbReference type="ARBA" id="ARBA00022741"/>
    </source>
</evidence>
<dbReference type="SUPFAM" id="SSF54211">
    <property type="entry name" value="Ribosomal protein S5 domain 2-like"/>
    <property type="match status" value="1"/>
</dbReference>
<organism evidence="4 5">
    <name type="scientific">Corynebacterium kutscheri</name>
    <dbReference type="NCBI Taxonomy" id="35755"/>
    <lineage>
        <taxon>Bacteria</taxon>
        <taxon>Bacillati</taxon>
        <taxon>Actinomycetota</taxon>
        <taxon>Actinomycetes</taxon>
        <taxon>Mycobacteriales</taxon>
        <taxon>Corynebacteriaceae</taxon>
        <taxon>Corynebacterium</taxon>
    </lineage>
</organism>
<name>A0A0F6TD94_9CORY</name>
<dbReference type="PANTHER" id="PTHR10457:SF7">
    <property type="entry name" value="GALACTOKINASE-RELATED"/>
    <property type="match status" value="1"/>
</dbReference>
<dbReference type="InterPro" id="IPR036554">
    <property type="entry name" value="GHMP_kinase_C_sf"/>
</dbReference>
<dbReference type="HOGENOM" id="CLU_692070_0_0_11"/>
<dbReference type="GO" id="GO:0005829">
    <property type="term" value="C:cytosol"/>
    <property type="evidence" value="ECO:0007669"/>
    <property type="project" value="TreeGrafter"/>
</dbReference>
<dbReference type="GO" id="GO:0005524">
    <property type="term" value="F:ATP binding"/>
    <property type="evidence" value="ECO:0007669"/>
    <property type="project" value="UniProtKB-KW"/>
</dbReference>
<dbReference type="PRINTS" id="PR00959">
    <property type="entry name" value="MEVGALKINASE"/>
</dbReference>
<dbReference type="GO" id="GO:0004335">
    <property type="term" value="F:galactokinase activity"/>
    <property type="evidence" value="ECO:0007669"/>
    <property type="project" value="UniProtKB-EC"/>
</dbReference>
<dbReference type="STRING" id="35755.UL82_03855"/>
<dbReference type="AlphaFoldDB" id="A0A0F6TD94"/>
<keyword evidence="1" id="KW-0547">Nucleotide-binding</keyword>
<dbReference type="EC" id="2.7.1.6" evidence="4"/>
<dbReference type="PANTHER" id="PTHR10457">
    <property type="entry name" value="MEVALONATE KINASE/GALACTOKINASE"/>
    <property type="match status" value="1"/>
</dbReference>
<evidence type="ECO:0000256" key="2">
    <source>
        <dbReference type="ARBA" id="ARBA00022840"/>
    </source>
</evidence>
<dbReference type="SUPFAM" id="SSF55060">
    <property type="entry name" value="GHMP Kinase, C-terminal domain"/>
    <property type="match status" value="1"/>
</dbReference>
<evidence type="ECO:0000313" key="4">
    <source>
        <dbReference type="EMBL" id="AKE40976.1"/>
    </source>
</evidence>
<keyword evidence="5" id="KW-1185">Reference proteome</keyword>
<dbReference type="InterPro" id="IPR014721">
    <property type="entry name" value="Ribsml_uS5_D2-typ_fold_subgr"/>
</dbReference>
<evidence type="ECO:0000313" key="5">
    <source>
        <dbReference type="Proteomes" id="UP000033457"/>
    </source>
</evidence>
<reference evidence="4 5" key="1">
    <citation type="journal article" date="2015" name="Genome Announc.">
        <title>Complete Genome Sequence of Corynebacterium kutscheri DSM 20755, a Corynebacterial Type Strain with Remarkably Low G+C Content of Chromosomal DNA.</title>
        <authorList>
            <person name="Ruckert C."/>
            <person name="Albersmeier A."/>
            <person name="Winkler A."/>
            <person name="Tauch A."/>
        </authorList>
    </citation>
    <scope>NUCLEOTIDE SEQUENCE [LARGE SCALE GENOMIC DNA]</scope>
    <source>
        <strain evidence="4 5">DSM 20755</strain>
    </source>
</reference>
<evidence type="ECO:0000259" key="3">
    <source>
        <dbReference type="Pfam" id="PF10509"/>
    </source>
</evidence>
<keyword evidence="4" id="KW-0808">Transferase</keyword>
<sequence>MALWPHIDTDISTRVRALHIDTYDHPTAIATAPATWSLIGEHTDCFGGTVLISLANLATAVAITPRHDDTIHVTMETIDPVSNAPQQDKSTVTMAVVNNYHENTPEDFSPAYQLAGLVHTMMQRQMLSRETHGFNITVVSDIPRGVGLGFQTALFIAAALAMGHAIEERDSAPVRAKLADVCYLAAQHFFTCPALRAKFSAALRGQKGQLNVIDYADGSITHASHIISSATDAVALLVAPPNFNEDFSALRRRQRFIDDATKAFGAESLRLLPDAQTRVAQWLKAVHEVHGEDKVPNLIEASQWLNFFTEEEKLVTLTTQAVRSRRHKEIFNLLMSSQAGLENSYGLGSTDLMLSQLCMARGALSARSTAAGITGSVIALVEQSHADNFAADLAEDGFIVVELLHGEPAI</sequence>
<dbReference type="KEGG" id="cku:UL82_03855"/>
<accession>A0A0F6TD94</accession>
<dbReference type="RefSeq" id="WP_046439084.1">
    <property type="nucleotide sequence ID" value="NZ_CP011312.1"/>
</dbReference>
<keyword evidence="2" id="KW-0067">ATP-binding</keyword>
<dbReference type="Pfam" id="PF10509">
    <property type="entry name" value="GalKase_gal_bdg"/>
    <property type="match status" value="1"/>
</dbReference>
<dbReference type="Gene3D" id="3.30.70.890">
    <property type="entry name" value="GHMP kinase, C-terminal domain"/>
    <property type="match status" value="1"/>
</dbReference>
<dbReference type="Proteomes" id="UP000033457">
    <property type="component" value="Chromosome"/>
</dbReference>
<proteinExistence type="predicted"/>
<dbReference type="InterPro" id="IPR020568">
    <property type="entry name" value="Ribosomal_Su5_D2-typ_SF"/>
</dbReference>
<dbReference type="Gene3D" id="3.30.230.10">
    <property type="match status" value="1"/>
</dbReference>